<comment type="caution">
    <text evidence="1">The sequence shown here is derived from an EMBL/GenBank/DDBJ whole genome shotgun (WGS) entry which is preliminary data.</text>
</comment>
<evidence type="ECO:0000313" key="2">
    <source>
        <dbReference type="Proteomes" id="UP001583177"/>
    </source>
</evidence>
<accession>A0ABR3WG71</accession>
<sequence length="184" mass="20983">MTFSIEEQKIVDLSHSWIFPASPSATGQSYQARLLRDRDLYFTLFRFDAPFQPPANVHEASGKRVFHLISMLRNIRRRHLYALSGWRATDAEADAAKDALSAWMHNNRETARECLLHAGALFSDVRSQTYKVSFDPYFFLIPIIYMWAYQKLSPDSDSGANIKPILRVDCGVDETLAKSSGKAY</sequence>
<name>A0ABR3WG71_9PEZI</name>
<reference evidence="1 2" key="1">
    <citation type="journal article" date="2024" name="IMA Fungus">
        <title>IMA Genome - F19 : A genome assembly and annotation guide to empower mycologists, including annotated draft genome sequences of Ceratocystis pirilliformis, Diaporthe australafricana, Fusarium ophioides, Paecilomyces lecythidis, and Sporothrix stenoceras.</title>
        <authorList>
            <person name="Aylward J."/>
            <person name="Wilson A.M."/>
            <person name="Visagie C.M."/>
            <person name="Spraker J."/>
            <person name="Barnes I."/>
            <person name="Buitendag C."/>
            <person name="Ceriani C."/>
            <person name="Del Mar Angel L."/>
            <person name="du Plessis D."/>
            <person name="Fuchs T."/>
            <person name="Gasser K."/>
            <person name="Kramer D."/>
            <person name="Li W."/>
            <person name="Munsamy K."/>
            <person name="Piso A."/>
            <person name="Price J.L."/>
            <person name="Sonnekus B."/>
            <person name="Thomas C."/>
            <person name="van der Nest A."/>
            <person name="van Dijk A."/>
            <person name="van Heerden A."/>
            <person name="van Vuuren N."/>
            <person name="Yilmaz N."/>
            <person name="Duong T.A."/>
            <person name="van der Merwe N.A."/>
            <person name="Wingfield M.J."/>
            <person name="Wingfield B.D."/>
        </authorList>
    </citation>
    <scope>NUCLEOTIDE SEQUENCE [LARGE SCALE GENOMIC DNA]</scope>
    <source>
        <strain evidence="1 2">CMW 18300</strain>
    </source>
</reference>
<proteinExistence type="predicted"/>
<organism evidence="1 2">
    <name type="scientific">Diaporthe australafricana</name>
    <dbReference type="NCBI Taxonomy" id="127596"/>
    <lineage>
        <taxon>Eukaryota</taxon>
        <taxon>Fungi</taxon>
        <taxon>Dikarya</taxon>
        <taxon>Ascomycota</taxon>
        <taxon>Pezizomycotina</taxon>
        <taxon>Sordariomycetes</taxon>
        <taxon>Sordariomycetidae</taxon>
        <taxon>Diaporthales</taxon>
        <taxon>Diaporthaceae</taxon>
        <taxon>Diaporthe</taxon>
    </lineage>
</organism>
<keyword evidence="2" id="KW-1185">Reference proteome</keyword>
<gene>
    <name evidence="1" type="ORF">Daus18300_009051</name>
</gene>
<protein>
    <submittedName>
        <fullName evidence="1">Uncharacterized protein</fullName>
    </submittedName>
</protein>
<dbReference type="EMBL" id="JAWRVE010000089">
    <property type="protein sequence ID" value="KAL1860708.1"/>
    <property type="molecule type" value="Genomic_DNA"/>
</dbReference>
<dbReference type="Proteomes" id="UP001583177">
    <property type="component" value="Unassembled WGS sequence"/>
</dbReference>
<evidence type="ECO:0000313" key="1">
    <source>
        <dbReference type="EMBL" id="KAL1860708.1"/>
    </source>
</evidence>